<dbReference type="FunFam" id="3.40.50.360:FF:000001">
    <property type="entry name" value="NAD(P)H dehydrogenase (Quinone) FQR1-like"/>
    <property type="match status" value="1"/>
</dbReference>
<evidence type="ECO:0000313" key="4">
    <source>
        <dbReference type="EMBL" id="AAQ24588.1"/>
    </source>
</evidence>
<proteinExistence type="inferred from homology"/>
<dbReference type="NCBIfam" id="TIGR01755">
    <property type="entry name" value="flav_wrbA"/>
    <property type="match status" value="1"/>
</dbReference>
<evidence type="ECO:0000259" key="3">
    <source>
        <dbReference type="PROSITE" id="PS50902"/>
    </source>
</evidence>
<gene>
    <name evidence="4" type="primary">QR1</name>
</gene>
<feature type="region of interest" description="Disordered" evidence="2">
    <location>
        <begin position="1"/>
        <end position="55"/>
    </location>
</feature>
<reference evidence="4" key="1">
    <citation type="journal article" date="2004" name="Appl. Environ. Microbiol.">
        <title>Differential stress-induced regulation of two quinone reductases in the brown rot basidiomycete Gloeophyllum trabeum.</title>
        <authorList>
            <person name="Cohen R."/>
            <person name="Suzuki M.R."/>
            <person name="Hammel K.E."/>
        </authorList>
    </citation>
    <scope>NUCLEOTIDE SEQUENCE</scope>
</reference>
<dbReference type="AlphaFoldDB" id="Q6WGR0"/>
<dbReference type="Pfam" id="PF00258">
    <property type="entry name" value="Flavodoxin_1"/>
    <property type="match status" value="1"/>
</dbReference>
<dbReference type="InterPro" id="IPR029039">
    <property type="entry name" value="Flavoprotein-like_sf"/>
</dbReference>
<dbReference type="PANTHER" id="PTHR30546:SF23">
    <property type="entry name" value="FLAVOPROTEIN-LIKE PROTEIN YCP4-RELATED"/>
    <property type="match status" value="1"/>
</dbReference>
<comment type="similarity">
    <text evidence="1">Belongs to the WrbA family.</text>
</comment>
<dbReference type="GO" id="GO:0016020">
    <property type="term" value="C:membrane"/>
    <property type="evidence" value="ECO:0007669"/>
    <property type="project" value="TreeGrafter"/>
</dbReference>
<sequence>MCFPSKRRKDGSPEEGGRIKRSRSAQEPAESTNTPAPPTSTGTKPTTTQTTDTTMSSPRLAIIIYTMYGHVAKLAEAIKSGIEGAGGNASIFQVAETLSPEILNLVKAPPKPDYPVMDPLDLKNYDGFLFGIPTRYGNFPVQWKAFWDSTGPLWASTALCGKYAGLFVSTGSPGGGQESTLMAAMSTLVHHGVIYVPLGYKYTFAQLANLTEVRCGSPWGAGTFANSDVSRQPTPLELEIANLQGMSFYEYVARVKW</sequence>
<dbReference type="GO" id="GO:0003955">
    <property type="term" value="F:NAD(P)H dehydrogenase (quinone) activity"/>
    <property type="evidence" value="ECO:0007669"/>
    <property type="project" value="InterPro"/>
</dbReference>
<dbReference type="NCBIfam" id="NF002999">
    <property type="entry name" value="PRK03767.1"/>
    <property type="match status" value="1"/>
</dbReference>
<dbReference type="SUPFAM" id="SSF52218">
    <property type="entry name" value="Flavoproteins"/>
    <property type="match status" value="1"/>
</dbReference>
<dbReference type="Gene3D" id="3.40.50.360">
    <property type="match status" value="1"/>
</dbReference>
<organism evidence="4">
    <name type="scientific">Gloeophyllum trabeum</name>
    <name type="common">Brown rot fungus</name>
    <name type="synonym">Agaricus trabeus</name>
    <dbReference type="NCBI Taxonomy" id="104355"/>
    <lineage>
        <taxon>Eukaryota</taxon>
        <taxon>Fungi</taxon>
        <taxon>Dikarya</taxon>
        <taxon>Basidiomycota</taxon>
        <taxon>Agaricomycotina</taxon>
        <taxon>Agaricomycetes</taxon>
        <taxon>Gloeophyllales</taxon>
        <taxon>Gloeophyllaceae</taxon>
        <taxon>Gloeophyllum</taxon>
    </lineage>
</organism>
<name>Q6WGR0_GLOTR</name>
<dbReference type="PANTHER" id="PTHR30546">
    <property type="entry name" value="FLAVODOXIN-RELATED PROTEIN WRBA-RELATED"/>
    <property type="match status" value="1"/>
</dbReference>
<dbReference type="PROSITE" id="PS50902">
    <property type="entry name" value="FLAVODOXIN_LIKE"/>
    <property type="match status" value="1"/>
</dbReference>
<evidence type="ECO:0000256" key="2">
    <source>
        <dbReference type="SAM" id="MobiDB-lite"/>
    </source>
</evidence>
<feature type="compositionally biased region" description="Low complexity" evidence="2">
    <location>
        <begin position="39"/>
        <end position="55"/>
    </location>
</feature>
<dbReference type="InterPro" id="IPR010089">
    <property type="entry name" value="Flavoprotein_WrbA-like"/>
</dbReference>
<dbReference type="GO" id="GO:0010181">
    <property type="term" value="F:FMN binding"/>
    <property type="evidence" value="ECO:0007669"/>
    <property type="project" value="InterPro"/>
</dbReference>
<dbReference type="InterPro" id="IPR008254">
    <property type="entry name" value="Flavodoxin/NO_synth"/>
</dbReference>
<evidence type="ECO:0000256" key="1">
    <source>
        <dbReference type="ARBA" id="ARBA00006961"/>
    </source>
</evidence>
<accession>Q6WGR0</accession>
<dbReference type="EMBL" id="AY286073">
    <property type="protein sequence ID" value="AAQ24588.1"/>
    <property type="molecule type" value="Genomic_DNA"/>
</dbReference>
<protein>
    <submittedName>
        <fullName evidence="4">NADH-quinone oxidoreductase</fullName>
    </submittedName>
</protein>
<feature type="domain" description="Flavodoxin-like" evidence="3">
    <location>
        <begin position="60"/>
        <end position="248"/>
    </location>
</feature>